<evidence type="ECO:0000259" key="1">
    <source>
        <dbReference type="PROSITE" id="PS50943"/>
    </source>
</evidence>
<sequence>MLSREEKEYRIALGQSLRRYRELMGLSLSDVENVTRIKKQQVSMWEKGKRRISEENLEKLAKVYISKKSIIEQTAFDYMEVYGYQDLNNYLTCQFELDGAHIKVIDKITDKRKIYRIPEYLITEIKKDFQI</sequence>
<dbReference type="SUPFAM" id="SSF47413">
    <property type="entry name" value="lambda repressor-like DNA-binding domains"/>
    <property type="match status" value="1"/>
</dbReference>
<feature type="domain" description="HTH cro/C1-type" evidence="1">
    <location>
        <begin position="17"/>
        <end position="70"/>
    </location>
</feature>
<dbReference type="SMART" id="SM00530">
    <property type="entry name" value="HTH_XRE"/>
    <property type="match status" value="1"/>
</dbReference>
<organism evidence="2 3">
    <name type="scientific">Staphylococcus simulans UMC-CNS-990</name>
    <dbReference type="NCBI Taxonomy" id="1405498"/>
    <lineage>
        <taxon>Bacteria</taxon>
        <taxon>Bacillati</taxon>
        <taxon>Bacillota</taxon>
        <taxon>Bacilli</taxon>
        <taxon>Bacillales</taxon>
        <taxon>Staphylococcaceae</taxon>
        <taxon>Staphylococcus</taxon>
    </lineage>
</organism>
<protein>
    <recommendedName>
        <fullName evidence="1">HTH cro/C1-type domain-containing protein</fullName>
    </recommendedName>
</protein>
<dbReference type="InterPro" id="IPR010982">
    <property type="entry name" value="Lambda_DNA-bd_dom_sf"/>
</dbReference>
<dbReference type="Pfam" id="PF01381">
    <property type="entry name" value="HTH_3"/>
    <property type="match status" value="1"/>
</dbReference>
<dbReference type="RefSeq" id="WP_023015305.1">
    <property type="nucleotide sequence ID" value="NZ_AXDY01000004.1"/>
</dbReference>
<gene>
    <name evidence="2" type="ORF">SSIM_04950</name>
</gene>
<keyword evidence="3" id="KW-1185">Reference proteome</keyword>
<dbReference type="EMBL" id="AXDY01000004">
    <property type="protein sequence ID" value="ERS93552.1"/>
    <property type="molecule type" value="Genomic_DNA"/>
</dbReference>
<name>A0ABN0PD47_STASI</name>
<dbReference type="CDD" id="cd00093">
    <property type="entry name" value="HTH_XRE"/>
    <property type="match status" value="1"/>
</dbReference>
<comment type="caution">
    <text evidence="2">The sequence shown here is derived from an EMBL/GenBank/DDBJ whole genome shotgun (WGS) entry which is preliminary data.</text>
</comment>
<dbReference type="InterPro" id="IPR001387">
    <property type="entry name" value="Cro/C1-type_HTH"/>
</dbReference>
<evidence type="ECO:0000313" key="2">
    <source>
        <dbReference type="EMBL" id="ERS93552.1"/>
    </source>
</evidence>
<evidence type="ECO:0000313" key="3">
    <source>
        <dbReference type="Proteomes" id="UP000017131"/>
    </source>
</evidence>
<dbReference type="Proteomes" id="UP000017131">
    <property type="component" value="Unassembled WGS sequence"/>
</dbReference>
<dbReference type="Gene3D" id="1.10.260.40">
    <property type="entry name" value="lambda repressor-like DNA-binding domains"/>
    <property type="match status" value="1"/>
</dbReference>
<dbReference type="PROSITE" id="PS50943">
    <property type="entry name" value="HTH_CROC1"/>
    <property type="match status" value="1"/>
</dbReference>
<accession>A0ABN0PD47</accession>
<proteinExistence type="predicted"/>
<reference evidence="2 3" key="1">
    <citation type="journal article" date="2013" name="Genome Announc.">
        <title>Draft Genome Sequence of Staphylococcus simulans UMC-CNS-990, Isolated from a Case of Chronic Bovine Mastitis.</title>
        <authorList>
            <person name="Calcutt M.J."/>
            <person name="Foecking M.F."/>
            <person name="Hsieh H.Y."/>
            <person name="Perry J."/>
            <person name="Stewart G.C."/>
            <person name="Middleton J.R."/>
        </authorList>
    </citation>
    <scope>NUCLEOTIDE SEQUENCE [LARGE SCALE GENOMIC DNA]</scope>
    <source>
        <strain evidence="2 3">UMC-CNS-990</strain>
    </source>
</reference>